<accession>A0A3A6QIF5</accession>
<dbReference type="InterPro" id="IPR036513">
    <property type="entry name" value="STAS_dom_sf"/>
</dbReference>
<dbReference type="Gene3D" id="3.30.750.24">
    <property type="entry name" value="STAS domain"/>
    <property type="match status" value="1"/>
</dbReference>
<dbReference type="RefSeq" id="WP_120034767.1">
    <property type="nucleotide sequence ID" value="NZ_QVMU01000028.1"/>
</dbReference>
<evidence type="ECO:0000313" key="2">
    <source>
        <dbReference type="EMBL" id="RJX66479.1"/>
    </source>
</evidence>
<dbReference type="OrthoDB" id="9796076at2"/>
<protein>
    <submittedName>
        <fullName evidence="2">Anti-sigma factor antagonist</fullName>
    </submittedName>
</protein>
<dbReference type="EMBL" id="QVMU01000028">
    <property type="protein sequence ID" value="RJX66479.1"/>
    <property type="molecule type" value="Genomic_DNA"/>
</dbReference>
<sequence length="106" mass="12074">MELRRIDSQKTHLVLVFNGNLDANGSRKAQVQLDEVIADPSHNDVEVDFKHVQFLDSSGVGAIVYLYKRLLERDRNMKIKNVTGQPLEIMTLLHIDQAIPINSIKH</sequence>
<dbReference type="AlphaFoldDB" id="A0A3A6QIF5"/>
<dbReference type="CDD" id="cd07043">
    <property type="entry name" value="STAS_anti-anti-sigma_factors"/>
    <property type="match status" value="1"/>
</dbReference>
<keyword evidence="3" id="KW-1185">Reference proteome</keyword>
<dbReference type="PANTHER" id="PTHR33495:SF2">
    <property type="entry name" value="ANTI-SIGMA FACTOR ANTAGONIST TM_1081-RELATED"/>
    <property type="match status" value="1"/>
</dbReference>
<proteinExistence type="predicted"/>
<dbReference type="Proteomes" id="UP000273252">
    <property type="component" value="Unassembled WGS sequence"/>
</dbReference>
<dbReference type="PROSITE" id="PS50801">
    <property type="entry name" value="STAS"/>
    <property type="match status" value="1"/>
</dbReference>
<dbReference type="SUPFAM" id="SSF52091">
    <property type="entry name" value="SpoIIaa-like"/>
    <property type="match status" value="1"/>
</dbReference>
<evidence type="ECO:0000313" key="3">
    <source>
        <dbReference type="Proteomes" id="UP000273252"/>
    </source>
</evidence>
<name>A0A3A6QIF5_9VIBR</name>
<dbReference type="Pfam" id="PF01740">
    <property type="entry name" value="STAS"/>
    <property type="match status" value="1"/>
</dbReference>
<gene>
    <name evidence="2" type="ORF">DZ860_20260</name>
</gene>
<dbReference type="PANTHER" id="PTHR33495">
    <property type="entry name" value="ANTI-SIGMA FACTOR ANTAGONIST TM_1081-RELATED-RELATED"/>
    <property type="match status" value="1"/>
</dbReference>
<organism evidence="2 3">
    <name type="scientific">Vibrio sinensis</name>
    <dbReference type="NCBI Taxonomy" id="2302434"/>
    <lineage>
        <taxon>Bacteria</taxon>
        <taxon>Pseudomonadati</taxon>
        <taxon>Pseudomonadota</taxon>
        <taxon>Gammaproteobacteria</taxon>
        <taxon>Vibrionales</taxon>
        <taxon>Vibrionaceae</taxon>
        <taxon>Vibrio</taxon>
    </lineage>
</organism>
<evidence type="ECO:0000259" key="1">
    <source>
        <dbReference type="PROSITE" id="PS50801"/>
    </source>
</evidence>
<comment type="caution">
    <text evidence="2">The sequence shown here is derived from an EMBL/GenBank/DDBJ whole genome shotgun (WGS) entry which is preliminary data.</text>
</comment>
<feature type="domain" description="STAS" evidence="1">
    <location>
        <begin position="13"/>
        <end position="106"/>
    </location>
</feature>
<reference evidence="2 3" key="1">
    <citation type="submission" date="2018-08" db="EMBL/GenBank/DDBJ databases">
        <title>Vibrio isolated from the Eastern China Marginal Seas.</title>
        <authorList>
            <person name="Li Y."/>
        </authorList>
    </citation>
    <scope>NUCLEOTIDE SEQUENCE [LARGE SCALE GENOMIC DNA]</scope>
    <source>
        <strain evidence="2 3">BEI233</strain>
    </source>
</reference>
<dbReference type="GO" id="GO:0043856">
    <property type="term" value="F:anti-sigma factor antagonist activity"/>
    <property type="evidence" value="ECO:0007669"/>
    <property type="project" value="TreeGrafter"/>
</dbReference>
<dbReference type="InterPro" id="IPR002645">
    <property type="entry name" value="STAS_dom"/>
</dbReference>